<proteinExistence type="predicted"/>
<name>A0A2Z2MJ13_9EURY</name>
<gene>
    <name evidence="2" type="ORF">A3L01_04990</name>
</gene>
<evidence type="ECO:0000313" key="2">
    <source>
        <dbReference type="EMBL" id="ASJ04752.1"/>
    </source>
</evidence>
<feature type="transmembrane region" description="Helical" evidence="1">
    <location>
        <begin position="32"/>
        <end position="50"/>
    </location>
</feature>
<dbReference type="AlphaFoldDB" id="A0A2Z2MJ13"/>
<evidence type="ECO:0000313" key="3">
    <source>
        <dbReference type="Proteomes" id="UP000250272"/>
    </source>
</evidence>
<feature type="transmembrane region" description="Helical" evidence="1">
    <location>
        <begin position="6"/>
        <end position="25"/>
    </location>
</feature>
<feature type="transmembrane region" description="Helical" evidence="1">
    <location>
        <begin position="83"/>
        <end position="101"/>
    </location>
</feature>
<protein>
    <submittedName>
        <fullName evidence="2">Uncharacterized protein</fullName>
    </submittedName>
</protein>
<accession>A0A2Z2MJ13</accession>
<dbReference type="KEGG" id="tbs:A3L01_04990"/>
<feature type="transmembrane region" description="Helical" evidence="1">
    <location>
        <begin position="56"/>
        <end position="76"/>
    </location>
</feature>
<organism evidence="2 3">
    <name type="scientific">Thermococcus barossii</name>
    <dbReference type="NCBI Taxonomy" id="54077"/>
    <lineage>
        <taxon>Archaea</taxon>
        <taxon>Methanobacteriati</taxon>
        <taxon>Methanobacteriota</taxon>
        <taxon>Thermococci</taxon>
        <taxon>Thermococcales</taxon>
        <taxon>Thermococcaceae</taxon>
        <taxon>Thermococcus</taxon>
    </lineage>
</organism>
<keyword evidence="3" id="KW-1185">Reference proteome</keyword>
<evidence type="ECO:0000256" key="1">
    <source>
        <dbReference type="SAM" id="Phobius"/>
    </source>
</evidence>
<feature type="transmembrane region" description="Helical" evidence="1">
    <location>
        <begin position="113"/>
        <end position="134"/>
    </location>
</feature>
<keyword evidence="1" id="KW-1133">Transmembrane helix</keyword>
<dbReference type="EMBL" id="CP015101">
    <property type="protein sequence ID" value="ASJ04752.1"/>
    <property type="molecule type" value="Genomic_DNA"/>
</dbReference>
<sequence>MSQAMLTLILIGPAMIGYALYDMGFKGVSVRLLLQSVALMLSLLGAGHYSTVTVDIAYVGPFLAVLLLMNAQIMVTEGNRRRLLVAASWMIVIFSWTRYWLDDTSGLVKALIVAPYFLSVLMWVAVLVSMYISVSPDYLPIPRSGQEGL</sequence>
<reference evidence="2 3" key="1">
    <citation type="submission" date="2016-04" db="EMBL/GenBank/DDBJ databases">
        <title>Complete genome sequence of Thermococcus barossii type strain SHCK-94.</title>
        <authorList>
            <person name="Oger P.M."/>
        </authorList>
    </citation>
    <scope>NUCLEOTIDE SEQUENCE [LARGE SCALE GENOMIC DNA]</scope>
    <source>
        <strain evidence="2 3">SHCK-94</strain>
    </source>
</reference>
<keyword evidence="1" id="KW-0472">Membrane</keyword>
<dbReference type="Proteomes" id="UP000250272">
    <property type="component" value="Chromosome"/>
</dbReference>
<keyword evidence="1" id="KW-0812">Transmembrane</keyword>